<name>A0A553ZYC7_9BACI</name>
<organism evidence="1 2">
    <name type="scientific">Alkalicoccobacillus porphyridii</name>
    <dbReference type="NCBI Taxonomy" id="2597270"/>
    <lineage>
        <taxon>Bacteria</taxon>
        <taxon>Bacillati</taxon>
        <taxon>Bacillota</taxon>
        <taxon>Bacilli</taxon>
        <taxon>Bacillales</taxon>
        <taxon>Bacillaceae</taxon>
        <taxon>Alkalicoccobacillus</taxon>
    </lineage>
</organism>
<reference evidence="1 2" key="1">
    <citation type="submission" date="2019-07" db="EMBL/GenBank/DDBJ databases">
        <authorList>
            <person name="Park Y.J."/>
            <person name="Jeong S.E."/>
            <person name="Jung H.S."/>
        </authorList>
    </citation>
    <scope>NUCLEOTIDE SEQUENCE [LARGE SCALE GENOMIC DNA]</scope>
    <source>
        <strain evidence="2">P16(2019)</strain>
    </source>
</reference>
<keyword evidence="2" id="KW-1185">Reference proteome</keyword>
<evidence type="ECO:0000313" key="2">
    <source>
        <dbReference type="Proteomes" id="UP000318521"/>
    </source>
</evidence>
<dbReference type="EMBL" id="VLXZ01000006">
    <property type="protein sequence ID" value="TSB46453.1"/>
    <property type="molecule type" value="Genomic_DNA"/>
</dbReference>
<accession>A0A553ZYC7</accession>
<sequence length="48" mass="6057">MFYLVLLLHTFVKRRISHEKKYRAYRFFYSSYLINSWSLTKPIYSLIY</sequence>
<comment type="caution">
    <text evidence="1">The sequence shown here is derived from an EMBL/GenBank/DDBJ whole genome shotgun (WGS) entry which is preliminary data.</text>
</comment>
<evidence type="ECO:0000313" key="1">
    <source>
        <dbReference type="EMBL" id="TSB46453.1"/>
    </source>
</evidence>
<gene>
    <name evidence="1" type="ORF">FN960_11665</name>
</gene>
<dbReference type="Proteomes" id="UP000318521">
    <property type="component" value="Unassembled WGS sequence"/>
</dbReference>
<proteinExistence type="predicted"/>
<protein>
    <submittedName>
        <fullName evidence="1">Uncharacterized protein</fullName>
    </submittedName>
</protein>
<dbReference type="AlphaFoldDB" id="A0A553ZYC7"/>